<dbReference type="EMBL" id="BKCJ010000805">
    <property type="protein sequence ID" value="GEU36383.1"/>
    <property type="molecule type" value="Genomic_DNA"/>
</dbReference>
<sequence length="136" mass="15267">MANRSSLKLLHALTAFKEQIINDANPFLVLLVDCNGKDFHHLNLRATTTGETTSCPPVNDGGGVPPVIIIDETGATKTVVQYFQEKYYVQLPFPAIQACSDAKSTYLLTETMRHNKYNKDHLVNRDFEMHVTAHLH</sequence>
<accession>A0A6L2JH97</accession>
<protein>
    <submittedName>
        <fullName evidence="1">Uncharacterized protein</fullName>
    </submittedName>
</protein>
<reference evidence="1" key="1">
    <citation type="journal article" date="2019" name="Sci. Rep.">
        <title>Draft genome of Tanacetum cinerariifolium, the natural source of mosquito coil.</title>
        <authorList>
            <person name="Yamashiro T."/>
            <person name="Shiraishi A."/>
            <person name="Satake H."/>
            <person name="Nakayama K."/>
        </authorList>
    </citation>
    <scope>NUCLEOTIDE SEQUENCE</scope>
</reference>
<dbReference type="AlphaFoldDB" id="A0A6L2JH97"/>
<comment type="caution">
    <text evidence="1">The sequence shown here is derived from an EMBL/GenBank/DDBJ whole genome shotgun (WGS) entry which is preliminary data.</text>
</comment>
<name>A0A6L2JH97_TANCI</name>
<gene>
    <name evidence="1" type="ORF">Tci_008361</name>
</gene>
<organism evidence="1">
    <name type="scientific">Tanacetum cinerariifolium</name>
    <name type="common">Dalmatian daisy</name>
    <name type="synonym">Chrysanthemum cinerariifolium</name>
    <dbReference type="NCBI Taxonomy" id="118510"/>
    <lineage>
        <taxon>Eukaryota</taxon>
        <taxon>Viridiplantae</taxon>
        <taxon>Streptophyta</taxon>
        <taxon>Embryophyta</taxon>
        <taxon>Tracheophyta</taxon>
        <taxon>Spermatophyta</taxon>
        <taxon>Magnoliopsida</taxon>
        <taxon>eudicotyledons</taxon>
        <taxon>Gunneridae</taxon>
        <taxon>Pentapetalae</taxon>
        <taxon>asterids</taxon>
        <taxon>campanulids</taxon>
        <taxon>Asterales</taxon>
        <taxon>Asteraceae</taxon>
        <taxon>Asteroideae</taxon>
        <taxon>Anthemideae</taxon>
        <taxon>Anthemidinae</taxon>
        <taxon>Tanacetum</taxon>
    </lineage>
</organism>
<evidence type="ECO:0000313" key="1">
    <source>
        <dbReference type="EMBL" id="GEU36383.1"/>
    </source>
</evidence>
<proteinExistence type="predicted"/>